<proteinExistence type="predicted"/>
<evidence type="ECO:0000313" key="4">
    <source>
        <dbReference type="RefSeq" id="XP_019627905.1"/>
    </source>
</evidence>
<feature type="signal peptide" evidence="2">
    <location>
        <begin position="1"/>
        <end position="23"/>
    </location>
</feature>
<feature type="region of interest" description="Disordered" evidence="1">
    <location>
        <begin position="93"/>
        <end position="116"/>
    </location>
</feature>
<dbReference type="KEGG" id="bbel:109472562"/>
<protein>
    <submittedName>
        <fullName evidence="4">Uncharacterized protein LOC109472562</fullName>
    </submittedName>
</protein>
<name>A0A6P4YFA1_BRABE</name>
<accession>A0A6P4YFA1</accession>
<evidence type="ECO:0000256" key="1">
    <source>
        <dbReference type="SAM" id="MobiDB-lite"/>
    </source>
</evidence>
<evidence type="ECO:0000256" key="2">
    <source>
        <dbReference type="SAM" id="SignalP"/>
    </source>
</evidence>
<dbReference type="RefSeq" id="XP_019627905.1">
    <property type="nucleotide sequence ID" value="XM_019772346.1"/>
</dbReference>
<dbReference type="OrthoDB" id="10059958at2759"/>
<feature type="chain" id="PRO_5028229689" evidence="2">
    <location>
        <begin position="24"/>
        <end position="116"/>
    </location>
</feature>
<dbReference type="AlphaFoldDB" id="A0A6P4YFA1"/>
<sequence length="116" mass="12792">MVANRQMIVAVLLVSMATSHLDAHVVSCAVPAKIDIRDPREDVTSSNSLAIDAHEPLLEALSTESQEAQLAEQPGARRPLLVRLPWPLARALNKRARKPPNMNSWGQPWGKRSLID</sequence>
<keyword evidence="3" id="KW-1185">Reference proteome</keyword>
<organism evidence="3 4">
    <name type="scientific">Branchiostoma belcheri</name>
    <name type="common">Amphioxus</name>
    <dbReference type="NCBI Taxonomy" id="7741"/>
    <lineage>
        <taxon>Eukaryota</taxon>
        <taxon>Metazoa</taxon>
        <taxon>Chordata</taxon>
        <taxon>Cephalochordata</taxon>
        <taxon>Leptocardii</taxon>
        <taxon>Amphioxiformes</taxon>
        <taxon>Branchiostomatidae</taxon>
        <taxon>Branchiostoma</taxon>
    </lineage>
</organism>
<dbReference type="Proteomes" id="UP000515135">
    <property type="component" value="Unplaced"/>
</dbReference>
<dbReference type="GeneID" id="109472562"/>
<evidence type="ECO:0000313" key="3">
    <source>
        <dbReference type="Proteomes" id="UP000515135"/>
    </source>
</evidence>
<keyword evidence="2" id="KW-0732">Signal</keyword>
<reference evidence="4" key="1">
    <citation type="submission" date="2025-08" db="UniProtKB">
        <authorList>
            <consortium name="RefSeq"/>
        </authorList>
    </citation>
    <scope>IDENTIFICATION</scope>
    <source>
        <tissue evidence="4">Gonad</tissue>
    </source>
</reference>
<gene>
    <name evidence="4" type="primary">LOC109472562</name>
</gene>